<evidence type="ECO:0000313" key="4">
    <source>
        <dbReference type="EMBL" id="SIO02258.1"/>
    </source>
</evidence>
<dbReference type="InterPro" id="IPR009742">
    <property type="entry name" value="Curlin_rpt"/>
</dbReference>
<evidence type="ECO:0000313" key="5">
    <source>
        <dbReference type="Proteomes" id="UP000185062"/>
    </source>
</evidence>
<proteinExistence type="inferred from homology"/>
<dbReference type="Pfam" id="PF07012">
    <property type="entry name" value="Curlin_rpt"/>
    <property type="match status" value="1"/>
</dbReference>
<keyword evidence="2" id="KW-0732">Signal</keyword>
<evidence type="ECO:0000256" key="1">
    <source>
        <dbReference type="ARBA" id="ARBA00009766"/>
    </source>
</evidence>
<dbReference type="EMBL" id="FSRO01000001">
    <property type="protein sequence ID" value="SIO02258.1"/>
    <property type="molecule type" value="Genomic_DNA"/>
</dbReference>
<evidence type="ECO:0000256" key="2">
    <source>
        <dbReference type="ARBA" id="ARBA00022729"/>
    </source>
</evidence>
<reference evidence="4 5" key="1">
    <citation type="submission" date="2016-12" db="EMBL/GenBank/DDBJ databases">
        <authorList>
            <person name="Song W.-J."/>
            <person name="Kurnit D.M."/>
        </authorList>
    </citation>
    <scope>NUCLEOTIDE SEQUENCE [LARGE SCALE GENOMIC DNA]</scope>
    <source>
        <strain evidence="4 5">ATCC 49181</strain>
    </source>
</reference>
<name>A0A1N6G418_9PROT</name>
<organism evidence="4 5">
    <name type="scientific">Nitrosomonas cryotolerans ATCC 49181</name>
    <dbReference type="NCBI Taxonomy" id="1131553"/>
    <lineage>
        <taxon>Bacteria</taxon>
        <taxon>Pseudomonadati</taxon>
        <taxon>Pseudomonadota</taxon>
        <taxon>Betaproteobacteria</taxon>
        <taxon>Nitrosomonadales</taxon>
        <taxon>Nitrosomonadaceae</taxon>
        <taxon>Nitrosomonas</taxon>
    </lineage>
</organism>
<gene>
    <name evidence="4" type="ORF">SAMN02743940_0540</name>
</gene>
<evidence type="ECO:0000256" key="3">
    <source>
        <dbReference type="SAM" id="MobiDB-lite"/>
    </source>
</evidence>
<dbReference type="AlphaFoldDB" id="A0A1N6G418"/>
<keyword evidence="5" id="KW-1185">Reference proteome</keyword>
<accession>A0A1N6G418</accession>
<feature type="region of interest" description="Disordered" evidence="3">
    <location>
        <begin position="301"/>
        <end position="320"/>
    </location>
</feature>
<dbReference type="Proteomes" id="UP000185062">
    <property type="component" value="Unassembled WGS sequence"/>
</dbReference>
<dbReference type="GO" id="GO:0009289">
    <property type="term" value="C:pilus"/>
    <property type="evidence" value="ECO:0007669"/>
    <property type="project" value="InterPro"/>
</dbReference>
<protein>
    <submittedName>
        <fullName evidence="4">Curlin associated repeat-containing protein</fullName>
    </submittedName>
</protein>
<sequence>MLQVIRKAQKHSYAAVFHMHRRTLLFLAASAWLFIETAALAENSIQIQGSGQSRINIDTANTTSSLIDIYQVGTGLENKIGGASPITQGGINQTIRIGQGATYATDVWTPGAAVSDNLAHISQSGASGNRAEIYQTTSSNTASISQMSSSHTAKITQEGSDTNSATLTQNSSASLLATIIQNGAAASTLVATHAALTTGALTITQGGAGGHEATLVTSSEYNGPGLTIEQTGSANIASVTGMTGGSASITQSGTGGQVTLIDQDGGTLTILQQGTNNRLAITHYGTGASLDQALSVTQSGITVYDPDPPPSGPTYDPSAP</sequence>
<comment type="similarity">
    <text evidence="1">Belongs to the CsgA/CsgB family.</text>
</comment>
<dbReference type="GO" id="GO:0007155">
    <property type="term" value="P:cell adhesion"/>
    <property type="evidence" value="ECO:0007669"/>
    <property type="project" value="InterPro"/>
</dbReference>